<dbReference type="FunCoup" id="A0A395JIQ8">
    <property type="interactions" value="507"/>
</dbReference>
<comment type="subunit">
    <text evidence="5">The Tat system comprises two distinct complexes: a TatABC complex, containing multiple copies of TatA, TatB and TatC subunits, and a separate TatA complex, containing only TatA subunits. Substrates initially bind to the TatABC complex, which probably triggers association of the separate TatA complex to form the active translocon.</text>
</comment>
<gene>
    <name evidence="5" type="primary">tatC</name>
    <name evidence="6" type="ORF">DFR28_10516</name>
</gene>
<dbReference type="PRINTS" id="PR01840">
    <property type="entry name" value="TATCFAMILY"/>
</dbReference>
<comment type="similarity">
    <text evidence="5">Belongs to the TatC family.</text>
</comment>
<reference evidence="6 7" key="1">
    <citation type="submission" date="2018-06" db="EMBL/GenBank/DDBJ databases">
        <title>Genomic Encyclopedia of Type Strains, Phase IV (KMG-IV): sequencing the most valuable type-strain genomes for metagenomic binning, comparative biology and taxonomic classification.</title>
        <authorList>
            <person name="Goeker M."/>
        </authorList>
    </citation>
    <scope>NUCLEOTIDE SEQUENCE [LARGE SCALE GENOMIC DNA]</scope>
    <source>
        <strain evidence="6 7">DSM 24032</strain>
    </source>
</reference>
<keyword evidence="3 5" id="KW-1133">Transmembrane helix</keyword>
<feature type="transmembrane region" description="Helical" evidence="5">
    <location>
        <begin position="193"/>
        <end position="210"/>
    </location>
</feature>
<keyword evidence="5" id="KW-0653">Protein transport</keyword>
<dbReference type="RefSeq" id="WP_113955282.1">
    <property type="nucleotide sequence ID" value="NZ_QNRT01000005.1"/>
</dbReference>
<keyword evidence="2 5" id="KW-0812">Transmembrane</keyword>
<evidence type="ECO:0000256" key="1">
    <source>
        <dbReference type="ARBA" id="ARBA00004141"/>
    </source>
</evidence>
<dbReference type="PROSITE" id="PS01218">
    <property type="entry name" value="TATC"/>
    <property type="match status" value="1"/>
</dbReference>
<name>A0A395JIQ8_9GAMM</name>
<keyword evidence="5" id="KW-0813">Transport</keyword>
<proteinExistence type="inferred from homology"/>
<evidence type="ECO:0000313" key="6">
    <source>
        <dbReference type="EMBL" id="RBP48678.1"/>
    </source>
</evidence>
<dbReference type="PANTHER" id="PTHR30371:SF0">
    <property type="entry name" value="SEC-INDEPENDENT PROTEIN TRANSLOCASE PROTEIN TATC, CHLOROPLASTIC-RELATED"/>
    <property type="match status" value="1"/>
</dbReference>
<keyword evidence="7" id="KW-1185">Reference proteome</keyword>
<dbReference type="PANTHER" id="PTHR30371">
    <property type="entry name" value="SEC-INDEPENDENT PROTEIN TRANSLOCASE PROTEIN TATC"/>
    <property type="match status" value="1"/>
</dbReference>
<dbReference type="InterPro" id="IPR002033">
    <property type="entry name" value="TatC"/>
</dbReference>
<evidence type="ECO:0000256" key="4">
    <source>
        <dbReference type="ARBA" id="ARBA00023136"/>
    </source>
</evidence>
<dbReference type="GO" id="GO:0009977">
    <property type="term" value="F:proton motive force dependent protein transmembrane transporter activity"/>
    <property type="evidence" value="ECO:0007669"/>
    <property type="project" value="TreeGrafter"/>
</dbReference>
<feature type="transmembrane region" description="Helical" evidence="5">
    <location>
        <begin position="110"/>
        <end position="137"/>
    </location>
</feature>
<accession>A0A395JIQ8</accession>
<dbReference type="NCBIfam" id="TIGR00945">
    <property type="entry name" value="tatC"/>
    <property type="match status" value="1"/>
</dbReference>
<evidence type="ECO:0000256" key="5">
    <source>
        <dbReference type="HAMAP-Rule" id="MF_00902"/>
    </source>
</evidence>
<dbReference type="InParanoid" id="A0A395JIQ8"/>
<dbReference type="HAMAP" id="MF_00902">
    <property type="entry name" value="TatC"/>
    <property type="match status" value="1"/>
</dbReference>
<dbReference type="GO" id="GO:0065002">
    <property type="term" value="P:intracellular protein transmembrane transport"/>
    <property type="evidence" value="ECO:0007669"/>
    <property type="project" value="TreeGrafter"/>
</dbReference>
<comment type="subcellular location">
    <subcellularLocation>
        <location evidence="5">Cell membrane</location>
        <topology evidence="5">Multi-pass membrane protein</topology>
    </subcellularLocation>
    <subcellularLocation>
        <location evidence="1">Membrane</location>
        <topology evidence="1">Multi-pass membrane protein</topology>
    </subcellularLocation>
</comment>
<evidence type="ECO:0000313" key="7">
    <source>
        <dbReference type="Proteomes" id="UP000253083"/>
    </source>
</evidence>
<dbReference type="AlphaFoldDB" id="A0A395JIQ8"/>
<keyword evidence="5" id="KW-1003">Cell membrane</keyword>
<dbReference type="Pfam" id="PF00902">
    <property type="entry name" value="TatC"/>
    <property type="match status" value="1"/>
</dbReference>
<feature type="transmembrane region" description="Helical" evidence="5">
    <location>
        <begin position="216"/>
        <end position="236"/>
    </location>
</feature>
<dbReference type="Proteomes" id="UP000253083">
    <property type="component" value="Unassembled WGS sequence"/>
</dbReference>
<feature type="transmembrane region" description="Helical" evidence="5">
    <location>
        <begin position="77"/>
        <end position="98"/>
    </location>
</feature>
<dbReference type="InterPro" id="IPR019820">
    <property type="entry name" value="Sec-indep_translocase_CS"/>
</dbReference>
<keyword evidence="5" id="KW-0811">Translocation</keyword>
<comment type="function">
    <text evidence="5">Part of the twin-arginine translocation (Tat) system that transports large folded proteins containing a characteristic twin-arginine motif in their signal peptide across membranes. Together with TatB, TatC is part of a receptor directly interacting with Tat signal peptides.</text>
</comment>
<feature type="transmembrane region" description="Helical" evidence="5">
    <location>
        <begin position="157"/>
        <end position="181"/>
    </location>
</feature>
<evidence type="ECO:0000256" key="3">
    <source>
        <dbReference type="ARBA" id="ARBA00022989"/>
    </source>
</evidence>
<sequence length="251" mass="28161">MSEQLEQQKETFVSHLVELRNRLLWASGAVLVVFVCLVPFASELYHWFAEPLLRSLPEGGNMIAIDPHGTFFIPFKLAFACAFAISVPWVLYQIWAFVAPGLYKNEKRIVVPLIVSSTLLFYLGVLFAYYVVFPLIFDFFAKMTPEGVALTPDIGSYMSFALSLFFAFGIAFEVPVAIVLLSRMGVISAEGIAKQRPYFILGAFVIGMLMTPPDPFSQVMLAVPVCLLFEIGLFFARRLEKNRATTTQEET</sequence>
<dbReference type="EMBL" id="QNRT01000005">
    <property type="protein sequence ID" value="RBP48678.1"/>
    <property type="molecule type" value="Genomic_DNA"/>
</dbReference>
<evidence type="ECO:0000256" key="2">
    <source>
        <dbReference type="ARBA" id="ARBA00022692"/>
    </source>
</evidence>
<comment type="caution">
    <text evidence="6">The sequence shown here is derived from an EMBL/GenBank/DDBJ whole genome shotgun (WGS) entry which is preliminary data.</text>
</comment>
<keyword evidence="4 5" id="KW-0472">Membrane</keyword>
<organism evidence="6 7">
    <name type="scientific">Arenicella xantha</name>
    <dbReference type="NCBI Taxonomy" id="644221"/>
    <lineage>
        <taxon>Bacteria</taxon>
        <taxon>Pseudomonadati</taxon>
        <taxon>Pseudomonadota</taxon>
        <taxon>Gammaproteobacteria</taxon>
        <taxon>Arenicellales</taxon>
        <taxon>Arenicellaceae</taxon>
        <taxon>Arenicella</taxon>
    </lineage>
</organism>
<dbReference type="GO" id="GO:0033281">
    <property type="term" value="C:TAT protein transport complex"/>
    <property type="evidence" value="ECO:0007669"/>
    <property type="project" value="UniProtKB-UniRule"/>
</dbReference>
<dbReference type="GO" id="GO:0043953">
    <property type="term" value="P:protein transport by the Tat complex"/>
    <property type="evidence" value="ECO:0007669"/>
    <property type="project" value="UniProtKB-UniRule"/>
</dbReference>
<feature type="transmembrane region" description="Helical" evidence="5">
    <location>
        <begin position="23"/>
        <end position="48"/>
    </location>
</feature>
<protein>
    <recommendedName>
        <fullName evidence="5">Sec-independent protein translocase protein TatC</fullName>
    </recommendedName>
</protein>
<dbReference type="OrthoDB" id="9777044at2"/>